<dbReference type="PANTHER" id="PTHR47577:SF2">
    <property type="entry name" value="THAP DOMAIN CONTAINING 9"/>
    <property type="match status" value="1"/>
</dbReference>
<dbReference type="AlphaFoldDB" id="A0A8K0DBF5"/>
<evidence type="ECO:0000313" key="3">
    <source>
        <dbReference type="EMBL" id="KAF2900482.1"/>
    </source>
</evidence>
<evidence type="ECO:0000313" key="4">
    <source>
        <dbReference type="Proteomes" id="UP000801492"/>
    </source>
</evidence>
<evidence type="ECO:0000259" key="1">
    <source>
        <dbReference type="Pfam" id="PF21788"/>
    </source>
</evidence>
<dbReference type="Proteomes" id="UP000801492">
    <property type="component" value="Unassembled WGS sequence"/>
</dbReference>
<organism evidence="3 4">
    <name type="scientific">Ignelater luminosus</name>
    <name type="common">Cucubano</name>
    <name type="synonym">Pyrophorus luminosus</name>
    <dbReference type="NCBI Taxonomy" id="2038154"/>
    <lineage>
        <taxon>Eukaryota</taxon>
        <taxon>Metazoa</taxon>
        <taxon>Ecdysozoa</taxon>
        <taxon>Arthropoda</taxon>
        <taxon>Hexapoda</taxon>
        <taxon>Insecta</taxon>
        <taxon>Pterygota</taxon>
        <taxon>Neoptera</taxon>
        <taxon>Endopterygota</taxon>
        <taxon>Coleoptera</taxon>
        <taxon>Polyphaga</taxon>
        <taxon>Elateriformia</taxon>
        <taxon>Elateroidea</taxon>
        <taxon>Elateridae</taxon>
        <taxon>Agrypninae</taxon>
        <taxon>Pyrophorini</taxon>
        <taxon>Ignelater</taxon>
    </lineage>
</organism>
<sequence>MISGNACEPSLVNSVFDYLKNETLKSDFVRDVALTVDGMSIRSQMCVDQKENSLRGYVDYGEAGQELNIKYNSTELATEMLAFQIFKQSAVALLMLDFLREFGNTEFQGSKGTVKFIRKFDMLFDMFNSRNAYGKGFKSSLSLKNIEHWSQKVEECNEYIRNLMLDGKQITTTKRKAFAVRFIVNGYSFHQLALDLLTAISKPLKYFLPYKCFQDNIKLYFCCIRPRGGWNNNPNVLQALWWIRRLLYRNSVTPGINADCLFDDSESVPIFKFRSAKRNVIEENQANNDIEMEKLMLELENVEMSTYQENILFYITGYIVDLFMKTCTYTNCQDILTEPKNDRVYSTPQLNHYSGINSVILTHFLPKLATDFNPQHPITETLDGFSERHELRIIKFIATKYAKIRLLAYSKIKTLQYLGEKTKKNHELRLCPKLADFHVITTEDQENEGFLHFSGIQSMVSCSFLKTKAEFSAVASLSCQISPKATETAELLLFCDKLFDSVNGSTSNPQFGKEFRSAITSTSPHLAFWVVLLLEQGHDLRKRMNILRHIDIRNVTELSPKVRKLFRTASGLRKIAKRFDVECEAQT</sequence>
<feature type="domain" description="Transposable element P transposase-like GTP-binding insertion" evidence="1">
    <location>
        <begin position="80"/>
        <end position="139"/>
    </location>
</feature>
<dbReference type="Pfam" id="PF21788">
    <property type="entry name" value="TNP-like_GBD"/>
    <property type="match status" value="1"/>
</dbReference>
<reference evidence="3" key="1">
    <citation type="submission" date="2019-08" db="EMBL/GenBank/DDBJ databases">
        <title>The genome of the North American firefly Photinus pyralis.</title>
        <authorList>
            <consortium name="Photinus pyralis genome working group"/>
            <person name="Fallon T.R."/>
            <person name="Sander Lower S.E."/>
            <person name="Weng J.-K."/>
        </authorList>
    </citation>
    <scope>NUCLEOTIDE SEQUENCE</scope>
    <source>
        <strain evidence="3">TRF0915ILg1</strain>
        <tissue evidence="3">Whole body</tissue>
    </source>
</reference>
<dbReference type="InterPro" id="IPR048367">
    <property type="entry name" value="TNP-like_RNaseH_C"/>
</dbReference>
<proteinExistence type="predicted"/>
<dbReference type="PANTHER" id="PTHR47577">
    <property type="entry name" value="THAP DOMAIN-CONTAINING PROTEIN 6"/>
    <property type="match status" value="1"/>
</dbReference>
<feature type="domain" description="Transposable element P transposase-like RNase H C-terminal" evidence="2">
    <location>
        <begin position="210"/>
        <end position="238"/>
    </location>
</feature>
<name>A0A8K0DBF5_IGNLU</name>
<dbReference type="Pfam" id="PF21789">
    <property type="entry name" value="TNP-like_RNaseH_C"/>
    <property type="match status" value="1"/>
</dbReference>
<protein>
    <submittedName>
        <fullName evidence="3">Uncharacterized protein</fullName>
    </submittedName>
</protein>
<comment type="caution">
    <text evidence="3">The sequence shown here is derived from an EMBL/GenBank/DDBJ whole genome shotgun (WGS) entry which is preliminary data.</text>
</comment>
<dbReference type="EMBL" id="VTPC01002169">
    <property type="protein sequence ID" value="KAF2900482.1"/>
    <property type="molecule type" value="Genomic_DNA"/>
</dbReference>
<keyword evidence="4" id="KW-1185">Reference proteome</keyword>
<dbReference type="InterPro" id="IPR048366">
    <property type="entry name" value="TNP-like_GBD"/>
</dbReference>
<evidence type="ECO:0000259" key="2">
    <source>
        <dbReference type="Pfam" id="PF21789"/>
    </source>
</evidence>
<accession>A0A8K0DBF5</accession>
<gene>
    <name evidence="3" type="ORF">ILUMI_05701</name>
</gene>